<dbReference type="Proteomes" id="UP000233469">
    <property type="component" value="Unassembled WGS sequence"/>
</dbReference>
<sequence>MSYWLPVFTFADERSYNPCPGCSYNVPALSKKSAIRQRYNSEKCFFNVSLSETVGYPSKNVKVFAAYLPITLSTTWSYATSLALTYFDNFSHAPSIEVSSFISMNDANDTTLVPSLPLHFPSCSPSALRSEIYAVVLGLSALPFGSSITINTDYAQLISLWNNFVNVPFLPKLLRQPNHLLWLSIRQIIKNLDLKVNLNKVTAHENDAHNIQVDSLAKSAHSSMQPTFSPMAIYQAPCLLKFNSLPINMNIRHFLRSIADARALLSFCSMARFTALGSPALFDWADWLYLQCNSFSEDLNHLWTCPYILPELNPRLTHRSEVVKFRDACIKSFSFLKSLDSSFFDDLSALACWDFETPSLPYLWLIRGLLTAHLTLFLKQYFCLSVIYKTISPLLNDFQIELYGEIWLCRNVLFHAWEESQGITATSKLRGPFTFLRIPGFPGYPLLKSGVDHGSHTWIFCAA</sequence>
<evidence type="ECO:0000313" key="2">
    <source>
        <dbReference type="Proteomes" id="UP000233469"/>
    </source>
</evidence>
<reference evidence="1 2" key="1">
    <citation type="submission" date="2016-04" db="EMBL/GenBank/DDBJ databases">
        <title>Genome analyses suggest a sexual origin of heterokaryosis in a supposedly ancient asexual fungus.</title>
        <authorList>
            <person name="Ropars J."/>
            <person name="Sedzielewska K."/>
            <person name="Noel J."/>
            <person name="Charron P."/>
            <person name="Farinelli L."/>
            <person name="Marton T."/>
            <person name="Kruger M."/>
            <person name="Pelin A."/>
            <person name="Brachmann A."/>
            <person name="Corradi N."/>
        </authorList>
    </citation>
    <scope>NUCLEOTIDE SEQUENCE [LARGE SCALE GENOMIC DNA]</scope>
    <source>
        <strain evidence="1 2">C2</strain>
    </source>
</reference>
<protein>
    <submittedName>
        <fullName evidence="1">Uncharacterized protein</fullName>
    </submittedName>
</protein>
<reference evidence="1 2" key="2">
    <citation type="submission" date="2017-10" db="EMBL/GenBank/DDBJ databases">
        <title>Extensive intraspecific genome diversity in a model arbuscular mycorrhizal fungus.</title>
        <authorList>
            <person name="Chen E.C.H."/>
            <person name="Morin E."/>
            <person name="Baudet D."/>
            <person name="Noel J."/>
            <person name="Ndikumana S."/>
            <person name="Charron P."/>
            <person name="St-Onge C."/>
            <person name="Giorgi J."/>
            <person name="Grigoriev I.V."/>
            <person name="Roux C."/>
            <person name="Martin F.M."/>
            <person name="Corradi N."/>
        </authorList>
    </citation>
    <scope>NUCLEOTIDE SEQUENCE [LARGE SCALE GENOMIC DNA]</scope>
    <source>
        <strain evidence="1 2">C2</strain>
    </source>
</reference>
<name>A0A2N1M9U2_9GLOM</name>
<dbReference type="SUPFAM" id="SSF53098">
    <property type="entry name" value="Ribonuclease H-like"/>
    <property type="match status" value="1"/>
</dbReference>
<dbReference type="EMBL" id="LLXL01003626">
    <property type="protein sequence ID" value="PKK58398.1"/>
    <property type="molecule type" value="Genomic_DNA"/>
</dbReference>
<dbReference type="Gene3D" id="3.30.420.10">
    <property type="entry name" value="Ribonuclease H-like superfamily/Ribonuclease H"/>
    <property type="match status" value="1"/>
</dbReference>
<evidence type="ECO:0000313" key="1">
    <source>
        <dbReference type="EMBL" id="PKK58398.1"/>
    </source>
</evidence>
<dbReference type="AlphaFoldDB" id="A0A2N1M9U2"/>
<dbReference type="VEuPathDB" id="FungiDB:RhiirA1_480399"/>
<organism evidence="1 2">
    <name type="scientific">Rhizophagus irregularis</name>
    <dbReference type="NCBI Taxonomy" id="588596"/>
    <lineage>
        <taxon>Eukaryota</taxon>
        <taxon>Fungi</taxon>
        <taxon>Fungi incertae sedis</taxon>
        <taxon>Mucoromycota</taxon>
        <taxon>Glomeromycotina</taxon>
        <taxon>Glomeromycetes</taxon>
        <taxon>Glomerales</taxon>
        <taxon>Glomeraceae</taxon>
        <taxon>Rhizophagus</taxon>
    </lineage>
</organism>
<dbReference type="GO" id="GO:0003676">
    <property type="term" value="F:nucleic acid binding"/>
    <property type="evidence" value="ECO:0007669"/>
    <property type="project" value="InterPro"/>
</dbReference>
<gene>
    <name evidence="1" type="ORF">RhiirC2_796367</name>
</gene>
<dbReference type="InterPro" id="IPR036397">
    <property type="entry name" value="RNaseH_sf"/>
</dbReference>
<accession>A0A2N1M9U2</accession>
<comment type="caution">
    <text evidence="1">The sequence shown here is derived from an EMBL/GenBank/DDBJ whole genome shotgun (WGS) entry which is preliminary data.</text>
</comment>
<proteinExistence type="predicted"/>
<dbReference type="VEuPathDB" id="FungiDB:RhiirFUN_014555"/>
<dbReference type="InterPro" id="IPR012337">
    <property type="entry name" value="RNaseH-like_sf"/>
</dbReference>